<dbReference type="CDD" id="cd00141">
    <property type="entry name" value="NT_POLXc"/>
    <property type="match status" value="1"/>
</dbReference>
<dbReference type="Gene3D" id="3.30.210.10">
    <property type="entry name" value="DNA polymerase, thumb domain"/>
    <property type="match status" value="1"/>
</dbReference>
<evidence type="ECO:0000256" key="15">
    <source>
        <dbReference type="ARBA" id="ARBA00023204"/>
    </source>
</evidence>
<dbReference type="InterPro" id="IPR043519">
    <property type="entry name" value="NT_sf"/>
</dbReference>
<feature type="domain" description="Helix-hairpin-helix DNA-binding motif class 1" evidence="23">
    <location>
        <begin position="91"/>
        <end position="110"/>
    </location>
</feature>
<feature type="region of interest" description="Disordered" evidence="22">
    <location>
        <begin position="377"/>
        <end position="418"/>
    </location>
</feature>
<evidence type="ECO:0000256" key="1">
    <source>
        <dbReference type="ARBA" id="ARBA00001946"/>
    </source>
</evidence>
<evidence type="ECO:0000256" key="6">
    <source>
        <dbReference type="ARBA" id="ARBA00022481"/>
    </source>
</evidence>
<reference evidence="25" key="2">
    <citation type="journal article" date="2014" name="ISME J.">
        <title>Microbial stratification in low pH oxic and suboxic macroscopic growths along an acid mine drainage.</title>
        <authorList>
            <person name="Mendez-Garcia C."/>
            <person name="Mesa V."/>
            <person name="Sprenger R.R."/>
            <person name="Richter M."/>
            <person name="Diez M.S."/>
            <person name="Solano J."/>
            <person name="Bargiela R."/>
            <person name="Golyshina O.V."/>
            <person name="Manteca A."/>
            <person name="Ramos J.L."/>
            <person name="Gallego J.R."/>
            <person name="Llorente I."/>
            <person name="Martins Dos Santos V.A."/>
            <person name="Jensen O.N."/>
            <person name="Pelaez A.I."/>
            <person name="Sanchez J."/>
            <person name="Ferrer M."/>
        </authorList>
    </citation>
    <scope>NUCLEOTIDE SEQUENCE</scope>
</reference>
<sequence>MPTNAEAAETFRAIADLLDVLGERFKPEAYRRAARSIDTLTEDLAAVAARNELRSIPGVGDAIEAKLREFLATGRIDYLERLRREVPPGVAEILHLPGLGPKTARRFWTDLGVEGPAELRAALDAGRLDGQKGFGPKKIAQIRAALDAAAGGPPSARLPIEEAYPIAHRIVRALREGAGADRVEIAGSFRRGRETVGDLDVLVASRDPERAFDVFSTLPDIREVRLRGGTKETAILARGLQVDLRVVDPSSFGAALQYFTGSKEHNVIVRTRARDAGLRVNEYGVFRGETRIAGATEEEVYAALGLAWIPPELREGRGEVDAATAGPLPALVTADDLRGDLHVHLEAAADAAAVERLLEEARRRGLAYLGLVAEGVTAPDGRSASPNRRWRRRCGPRRPASGSSASPRSTRPGRLRVR</sequence>
<keyword evidence="8 25" id="KW-0808">Transferase</keyword>
<dbReference type="AlphaFoldDB" id="T1B5R3"/>
<evidence type="ECO:0000256" key="4">
    <source>
        <dbReference type="ARBA" id="ARBA00012720"/>
    </source>
</evidence>
<comment type="cofactor">
    <cofactor evidence="1">
        <name>Mg(2+)</name>
        <dbReference type="ChEBI" id="CHEBI:18420"/>
    </cofactor>
</comment>
<feature type="domain" description="Helix-hairpin-helix DNA-binding motif class 1" evidence="23">
    <location>
        <begin position="51"/>
        <end position="70"/>
    </location>
</feature>
<feature type="compositionally biased region" description="Low complexity" evidence="22">
    <location>
        <begin position="397"/>
        <end position="410"/>
    </location>
</feature>
<evidence type="ECO:0000256" key="7">
    <source>
        <dbReference type="ARBA" id="ARBA00022634"/>
    </source>
</evidence>
<dbReference type="SUPFAM" id="SSF47802">
    <property type="entry name" value="DNA polymerase beta, N-terminal domain-like"/>
    <property type="match status" value="1"/>
</dbReference>
<name>T1B5R3_9ZZZZ</name>
<comment type="subcellular location">
    <subcellularLocation>
        <location evidence="2">Cytoplasm</location>
    </subcellularLocation>
</comment>
<keyword evidence="13" id="KW-0239">DNA-directed DNA polymerase</keyword>
<evidence type="ECO:0000259" key="23">
    <source>
        <dbReference type="SMART" id="SM00278"/>
    </source>
</evidence>
<evidence type="ECO:0000256" key="13">
    <source>
        <dbReference type="ARBA" id="ARBA00022932"/>
    </source>
</evidence>
<dbReference type="Pfam" id="PF14791">
    <property type="entry name" value="DNA_pol_B_thumb"/>
    <property type="match status" value="1"/>
</dbReference>
<feature type="domain" description="DNA-directed DNA polymerase X" evidence="24">
    <location>
        <begin position="2"/>
        <end position="315"/>
    </location>
</feature>
<dbReference type="InterPro" id="IPR028207">
    <property type="entry name" value="DNA_pol_B_palm_palm"/>
</dbReference>
<dbReference type="PANTHER" id="PTHR11276">
    <property type="entry name" value="DNA POLYMERASE TYPE-X FAMILY MEMBER"/>
    <property type="match status" value="1"/>
</dbReference>
<keyword evidence="7" id="KW-0237">DNA synthesis</keyword>
<dbReference type="GO" id="GO:0140078">
    <property type="term" value="F:class I DNA-(apurinic or apyrimidinic site) endonuclease activity"/>
    <property type="evidence" value="ECO:0007669"/>
    <property type="project" value="UniProtKB-EC"/>
</dbReference>
<evidence type="ECO:0000256" key="20">
    <source>
        <dbReference type="ARBA" id="ARBA00045548"/>
    </source>
</evidence>
<dbReference type="Gene3D" id="3.30.460.10">
    <property type="entry name" value="Beta Polymerase, domain 2"/>
    <property type="match status" value="1"/>
</dbReference>
<dbReference type="InterPro" id="IPR027421">
    <property type="entry name" value="DNA_pol_lamdba_lyase_dom_sf"/>
</dbReference>
<dbReference type="SMART" id="SM00483">
    <property type="entry name" value="POLXc"/>
    <property type="match status" value="1"/>
</dbReference>
<evidence type="ECO:0000256" key="19">
    <source>
        <dbReference type="ARBA" id="ARBA00044678"/>
    </source>
</evidence>
<dbReference type="SUPFAM" id="SSF81301">
    <property type="entry name" value="Nucleotidyltransferase"/>
    <property type="match status" value="1"/>
</dbReference>
<comment type="catalytic activity">
    <reaction evidence="21">
        <text>DNA(n) + a 2'-deoxyribonucleoside 5'-triphosphate = DNA(n+1) + diphosphate</text>
        <dbReference type="Rhea" id="RHEA:22508"/>
        <dbReference type="Rhea" id="RHEA-COMP:17339"/>
        <dbReference type="Rhea" id="RHEA-COMP:17340"/>
        <dbReference type="ChEBI" id="CHEBI:33019"/>
        <dbReference type="ChEBI" id="CHEBI:61560"/>
        <dbReference type="ChEBI" id="CHEBI:173112"/>
        <dbReference type="EC" id="2.7.7.7"/>
    </reaction>
</comment>
<dbReference type="PRINTS" id="PR00870">
    <property type="entry name" value="DNAPOLXBETA"/>
</dbReference>
<dbReference type="InterPro" id="IPR022312">
    <property type="entry name" value="DNA_pol_X"/>
</dbReference>
<evidence type="ECO:0000256" key="16">
    <source>
        <dbReference type="ARBA" id="ARBA00035717"/>
    </source>
</evidence>
<evidence type="ECO:0000256" key="11">
    <source>
        <dbReference type="ARBA" id="ARBA00022763"/>
    </source>
</evidence>
<feature type="non-terminal residue" evidence="25">
    <location>
        <position position="418"/>
    </location>
</feature>
<evidence type="ECO:0000256" key="5">
    <source>
        <dbReference type="ARBA" id="ARBA00020020"/>
    </source>
</evidence>
<keyword evidence="10" id="KW-0235">DNA replication</keyword>
<evidence type="ECO:0000313" key="25">
    <source>
        <dbReference type="EMBL" id="EQD68226.1"/>
    </source>
</evidence>
<evidence type="ECO:0000256" key="3">
    <source>
        <dbReference type="ARBA" id="ARBA00012417"/>
    </source>
</evidence>
<proteinExistence type="predicted"/>
<keyword evidence="15" id="KW-0234">DNA repair</keyword>
<evidence type="ECO:0000256" key="18">
    <source>
        <dbReference type="ARBA" id="ARBA00044632"/>
    </source>
</evidence>
<keyword evidence="6" id="KW-0488">Methylation</keyword>
<dbReference type="PANTHER" id="PTHR11276:SF28">
    <property type="entry name" value="DNA POLYMERASE LAMBDA"/>
    <property type="match status" value="1"/>
</dbReference>
<reference evidence="25" key="1">
    <citation type="submission" date="2013-08" db="EMBL/GenBank/DDBJ databases">
        <authorList>
            <person name="Mendez C."/>
            <person name="Richter M."/>
            <person name="Ferrer M."/>
            <person name="Sanchez J."/>
        </authorList>
    </citation>
    <scope>NUCLEOTIDE SEQUENCE</scope>
</reference>
<dbReference type="GO" id="GO:0006281">
    <property type="term" value="P:DNA repair"/>
    <property type="evidence" value="ECO:0007669"/>
    <property type="project" value="UniProtKB-KW"/>
</dbReference>
<evidence type="ECO:0000256" key="17">
    <source>
        <dbReference type="ARBA" id="ARBA00035726"/>
    </source>
</evidence>
<evidence type="ECO:0000256" key="21">
    <source>
        <dbReference type="ARBA" id="ARBA00049244"/>
    </source>
</evidence>
<dbReference type="GO" id="GO:0003677">
    <property type="term" value="F:DNA binding"/>
    <property type="evidence" value="ECO:0007669"/>
    <property type="project" value="InterPro"/>
</dbReference>
<dbReference type="Pfam" id="PF14520">
    <property type="entry name" value="HHH_5"/>
    <property type="match status" value="1"/>
</dbReference>
<evidence type="ECO:0000256" key="14">
    <source>
        <dbReference type="ARBA" id="ARBA00023053"/>
    </source>
</evidence>
<evidence type="ECO:0000256" key="8">
    <source>
        <dbReference type="ARBA" id="ARBA00022679"/>
    </source>
</evidence>
<dbReference type="SMART" id="SM00278">
    <property type="entry name" value="HhH1"/>
    <property type="match status" value="3"/>
</dbReference>
<feature type="domain" description="Helix-hairpin-helix DNA-binding motif class 1" evidence="23">
    <location>
        <begin position="126"/>
        <end position="145"/>
    </location>
</feature>
<evidence type="ECO:0000256" key="12">
    <source>
        <dbReference type="ARBA" id="ARBA00022843"/>
    </source>
</evidence>
<keyword evidence="14" id="KW-0915">Sodium</keyword>
<keyword evidence="11" id="KW-0227">DNA damage</keyword>
<keyword evidence="9" id="KW-0548">Nucleotidyltransferase</keyword>
<dbReference type="InterPro" id="IPR029398">
    <property type="entry name" value="PolB_thumb"/>
</dbReference>
<dbReference type="InterPro" id="IPR002008">
    <property type="entry name" value="DNA_pol_X_beta-like"/>
</dbReference>
<dbReference type="EC" id="2.7.7.7" evidence="3"/>
<dbReference type="EC" id="4.2.99.18" evidence="4"/>
<accession>T1B5R3</accession>
<dbReference type="EMBL" id="AUZZ01000403">
    <property type="protein sequence ID" value="EQD68226.1"/>
    <property type="molecule type" value="Genomic_DNA"/>
</dbReference>
<comment type="function">
    <text evidence="20">Repair polymerase that plays a key role in base-excision repair. During this process, the damaged base is excised by specific DNA glycosylases, the DNA backbone is nicked at the abasic site by an apurinic/apyrimidic (AP) endonuclease, and POLB removes 5'-deoxyribose-phosphate from the preincised AP site acting as a 5'-deoxyribose-phosphate lyase (5'-dRP lyase); through its DNA polymerase activity, it adds one nucleotide to the 3' end of the arising single-nucleotide gap. Conducts 'gap-filling' DNA synthesis in a stepwise distributive fashion rather than in a processive fashion as for other DNA polymerases. It is also able to cleave sugar-phosphate bonds 3' to an intact AP site, acting as an AP lyase.</text>
</comment>
<keyword evidence="12" id="KW-0832">Ubl conjugation</keyword>
<dbReference type="Gene3D" id="1.10.150.20">
    <property type="entry name" value="5' to 3' exonuclease, C-terminal subdomain"/>
    <property type="match status" value="1"/>
</dbReference>
<evidence type="ECO:0000256" key="22">
    <source>
        <dbReference type="SAM" id="MobiDB-lite"/>
    </source>
</evidence>
<evidence type="ECO:0000256" key="9">
    <source>
        <dbReference type="ARBA" id="ARBA00022695"/>
    </source>
</evidence>
<organism evidence="25">
    <name type="scientific">mine drainage metagenome</name>
    <dbReference type="NCBI Taxonomy" id="410659"/>
    <lineage>
        <taxon>unclassified sequences</taxon>
        <taxon>metagenomes</taxon>
        <taxon>ecological metagenomes</taxon>
    </lineage>
</organism>
<gene>
    <name evidence="25" type="ORF">B2A_00519</name>
</gene>
<dbReference type="InterPro" id="IPR002054">
    <property type="entry name" value="DNA-dir_DNA_pol_X"/>
</dbReference>
<dbReference type="InterPro" id="IPR010994">
    <property type="entry name" value="RuvA_2-like"/>
</dbReference>
<comment type="catalytic activity">
    <reaction evidence="18">
        <text>2'-deoxyribonucleotide-(2'-deoxyribose 5'-phosphate)-2'-deoxyribonucleotide-DNA = a 3'-end 2'-deoxyribonucleotide-(2,3-dehydro-2,3-deoxyribose 5'-phosphate)-DNA + a 5'-end 5'-phospho-2'-deoxyribonucleoside-DNA + H(+)</text>
        <dbReference type="Rhea" id="RHEA:66592"/>
        <dbReference type="Rhea" id="RHEA-COMP:13180"/>
        <dbReference type="Rhea" id="RHEA-COMP:16897"/>
        <dbReference type="Rhea" id="RHEA-COMP:17067"/>
        <dbReference type="ChEBI" id="CHEBI:15378"/>
        <dbReference type="ChEBI" id="CHEBI:136412"/>
        <dbReference type="ChEBI" id="CHEBI:157695"/>
        <dbReference type="ChEBI" id="CHEBI:167181"/>
        <dbReference type="EC" id="4.2.99.18"/>
    </reaction>
</comment>
<comment type="catalytic activity">
    <reaction evidence="19">
        <text>a 5'-end 2'-deoxyribose-2'-deoxyribonucleotide-DNA = (2E,4S)-4-hydroxypenten-2-al-5-phosphate + a 5'-end 5'-phospho-2'-deoxyribonucleoside-DNA + H(+)</text>
        <dbReference type="Rhea" id="RHEA:76255"/>
        <dbReference type="Rhea" id="RHEA-COMP:13180"/>
        <dbReference type="Rhea" id="RHEA-COMP:18657"/>
        <dbReference type="ChEBI" id="CHEBI:15378"/>
        <dbReference type="ChEBI" id="CHEBI:136412"/>
        <dbReference type="ChEBI" id="CHEBI:195194"/>
        <dbReference type="ChEBI" id="CHEBI:195195"/>
    </reaction>
</comment>
<dbReference type="GO" id="GO:0005737">
    <property type="term" value="C:cytoplasm"/>
    <property type="evidence" value="ECO:0007669"/>
    <property type="project" value="UniProtKB-SubCell"/>
</dbReference>
<dbReference type="InterPro" id="IPR003583">
    <property type="entry name" value="Hlx-hairpin-Hlx_DNA-bd_motif"/>
</dbReference>
<comment type="caution">
    <text evidence="25">The sequence shown here is derived from an EMBL/GenBank/DDBJ whole genome shotgun (WGS) entry which is preliminary data.</text>
</comment>
<dbReference type="Gene3D" id="1.10.150.110">
    <property type="entry name" value="DNA polymerase beta, N-terminal domain-like"/>
    <property type="match status" value="1"/>
</dbReference>
<dbReference type="GO" id="GO:0003887">
    <property type="term" value="F:DNA-directed DNA polymerase activity"/>
    <property type="evidence" value="ECO:0007669"/>
    <property type="project" value="UniProtKB-KW"/>
</dbReference>
<dbReference type="Pfam" id="PF14792">
    <property type="entry name" value="DNA_pol_B_palm"/>
    <property type="match status" value="1"/>
</dbReference>
<evidence type="ECO:0000256" key="10">
    <source>
        <dbReference type="ARBA" id="ARBA00022705"/>
    </source>
</evidence>
<dbReference type="InterPro" id="IPR010996">
    <property type="entry name" value="HHH_MUS81"/>
</dbReference>
<dbReference type="Pfam" id="PF14716">
    <property type="entry name" value="HHH_8"/>
    <property type="match status" value="1"/>
</dbReference>
<evidence type="ECO:0000256" key="2">
    <source>
        <dbReference type="ARBA" id="ARBA00004496"/>
    </source>
</evidence>
<protein>
    <recommendedName>
        <fullName evidence="5">DNA polymerase beta</fullName>
        <ecNumber evidence="3">2.7.7.7</ecNumber>
        <ecNumber evidence="4">4.2.99.18</ecNumber>
    </recommendedName>
    <alternativeName>
        <fullName evidence="16">5'-deoxyribose-phosphate lyase</fullName>
    </alternativeName>
    <alternativeName>
        <fullName evidence="17">AP lyase</fullName>
    </alternativeName>
</protein>
<evidence type="ECO:0000259" key="24">
    <source>
        <dbReference type="SMART" id="SM00483"/>
    </source>
</evidence>
<dbReference type="SUPFAM" id="SSF47781">
    <property type="entry name" value="RuvA domain 2-like"/>
    <property type="match status" value="1"/>
</dbReference>
<dbReference type="InterPro" id="IPR037160">
    <property type="entry name" value="DNA_Pol_thumb_sf"/>
</dbReference>